<feature type="signal peptide" evidence="1">
    <location>
        <begin position="1"/>
        <end position="26"/>
    </location>
</feature>
<gene>
    <name evidence="2" type="ORF">V6617_06030</name>
</gene>
<name>A0ABZ2I4V7_9HYPH</name>
<keyword evidence="3" id="KW-1185">Reference proteome</keyword>
<sequence length="136" mass="15786">MARCFRTLLKLVPFALAIMATAPSMAQDQFNPIGLWEPDNRESRYEFTYCGENGDRLCAELVWIQQDKQDARNTKYLNTYMFKNARHVRPNRWQGTVTLEGFNIGGTVTQTDNNTMQLEACALFVICENIRLRRIE</sequence>
<feature type="chain" id="PRO_5045349025" description="DUF2147 domain-containing protein" evidence="1">
    <location>
        <begin position="27"/>
        <end position="136"/>
    </location>
</feature>
<dbReference type="EMBL" id="CP146275">
    <property type="protein sequence ID" value="WWT34018.1"/>
    <property type="molecule type" value="Genomic_DNA"/>
</dbReference>
<protein>
    <recommendedName>
        <fullName evidence="4">DUF2147 domain-containing protein</fullName>
    </recommendedName>
</protein>
<evidence type="ECO:0000256" key="1">
    <source>
        <dbReference type="SAM" id="SignalP"/>
    </source>
</evidence>
<evidence type="ECO:0000313" key="3">
    <source>
        <dbReference type="Proteomes" id="UP001369958"/>
    </source>
</evidence>
<dbReference type="Proteomes" id="UP001369958">
    <property type="component" value="Chromosome"/>
</dbReference>
<evidence type="ECO:0000313" key="2">
    <source>
        <dbReference type="EMBL" id="WWT34018.1"/>
    </source>
</evidence>
<keyword evidence="1" id="KW-0732">Signal</keyword>
<accession>A0ABZ2I4V7</accession>
<dbReference type="RefSeq" id="WP_338609761.1">
    <property type="nucleotide sequence ID" value="NZ_CP146275.1"/>
</dbReference>
<reference evidence="2 3" key="1">
    <citation type="submission" date="2024-02" db="EMBL/GenBank/DDBJ databases">
        <title>Complete genome sequence of Pelagibacterium nitratireducens ZH15.</title>
        <authorList>
            <person name="Zhao L.H."/>
        </authorList>
    </citation>
    <scope>NUCLEOTIDE SEQUENCE [LARGE SCALE GENOMIC DNA]</scope>
    <source>
        <strain evidence="2 3">ZH15</strain>
    </source>
</reference>
<proteinExistence type="predicted"/>
<organism evidence="2 3">
    <name type="scientific">Pelagibacterium nitratireducens</name>
    <dbReference type="NCBI Taxonomy" id="1046114"/>
    <lineage>
        <taxon>Bacteria</taxon>
        <taxon>Pseudomonadati</taxon>
        <taxon>Pseudomonadota</taxon>
        <taxon>Alphaproteobacteria</taxon>
        <taxon>Hyphomicrobiales</taxon>
        <taxon>Devosiaceae</taxon>
        <taxon>Pelagibacterium</taxon>
    </lineage>
</organism>
<evidence type="ECO:0008006" key="4">
    <source>
        <dbReference type="Google" id="ProtNLM"/>
    </source>
</evidence>